<organism evidence="1 2">
    <name type="scientific">Isobaculum melis</name>
    <dbReference type="NCBI Taxonomy" id="142588"/>
    <lineage>
        <taxon>Bacteria</taxon>
        <taxon>Bacillati</taxon>
        <taxon>Bacillota</taxon>
        <taxon>Bacilli</taxon>
        <taxon>Lactobacillales</taxon>
        <taxon>Carnobacteriaceae</taxon>
        <taxon>Isobaculum</taxon>
    </lineage>
</organism>
<evidence type="ECO:0000313" key="1">
    <source>
        <dbReference type="EMBL" id="SES06504.1"/>
    </source>
</evidence>
<dbReference type="Proteomes" id="UP000198948">
    <property type="component" value="Unassembled WGS sequence"/>
</dbReference>
<keyword evidence="2" id="KW-1185">Reference proteome</keyword>
<sequence length="325" mass="37255">MKIQQPPILIIGPQVFQKKRKDSPNQLELLQQLWSQYEAIDDVTFYARLHQLKQMLHSLHPDWSKDQLAEALLWKMRSEIALAYNLAFYEGTLKFNPQKAANVPPVKHGMSVLYQLSHQEQPQENTFALGAFLAQSNDLFTYSYSAFIEALLTEQQRPYRVYTRETDVLEEGEGAHLYKIQGSVGTPESLVFTAADHEENQAYETVIFSKIAELAKHHPLIFLGYGKEDREYQHMMKGVLAAASEQIQSLVVVNFETEATKMLQKQYVDDQTGQEIRVIESTDEAKVFETLTHDYFKDVTAGVTNQKNEAEEKTTALIQTIETFL</sequence>
<gene>
    <name evidence="1" type="ORF">SAMN04488559_12526</name>
</gene>
<feature type="non-terminal residue" evidence="1">
    <location>
        <position position="325"/>
    </location>
</feature>
<evidence type="ECO:0000313" key="2">
    <source>
        <dbReference type="Proteomes" id="UP000198948"/>
    </source>
</evidence>
<dbReference type="OrthoDB" id="5521101at2"/>
<accession>A0A1H9UBG9</accession>
<proteinExistence type="predicted"/>
<dbReference type="EMBL" id="FOHA01000025">
    <property type="protein sequence ID" value="SES06504.1"/>
    <property type="molecule type" value="Genomic_DNA"/>
</dbReference>
<name>A0A1H9UBG9_9LACT</name>
<dbReference type="AlphaFoldDB" id="A0A1H9UBG9"/>
<dbReference type="RefSeq" id="WP_143047375.1">
    <property type="nucleotide sequence ID" value="NZ_FOHA01000025.1"/>
</dbReference>
<dbReference type="Pfam" id="PF13289">
    <property type="entry name" value="SIR2_2"/>
    <property type="match status" value="1"/>
</dbReference>
<reference evidence="1 2" key="1">
    <citation type="submission" date="2016-10" db="EMBL/GenBank/DDBJ databases">
        <authorList>
            <person name="de Groot N.N."/>
        </authorList>
    </citation>
    <scope>NUCLEOTIDE SEQUENCE [LARGE SCALE GENOMIC DNA]</scope>
    <source>
        <strain evidence="1 2">DSM 13760</strain>
    </source>
</reference>
<protein>
    <submittedName>
        <fullName evidence="1">SIR2-like domain-containing protein</fullName>
    </submittedName>
</protein>